<name>A0ABT4VY84_9RHOB</name>
<protein>
    <submittedName>
        <fullName evidence="1">Uncharacterized protein</fullName>
    </submittedName>
</protein>
<sequence length="264" mass="29081">MPSRKAKPEKRKLRVCLYGDSNLAALRLAFNEGYDPGDDVEVSFFGAQGPAFRQLRQTKDGVQADKKLINGKELISTDGRSGIKPSDFDAILFIGARLRAHEYFHAVMPGLFHRDRSLSLAVREAMTAKFLSSCRSVRIATLFSSNGMPFVAFAPSGFLNEGLSKSHRWEELAGIEIAKQTDRAAIWSVLEEELSKRGVTLIAQPEETVASGCLTKAQYAVDDAKALGDAVHKNEAYGKIILDHFFGSKEFAALRVPVRESELS</sequence>
<reference evidence="1 2" key="1">
    <citation type="submission" date="2023-01" db="EMBL/GenBank/DDBJ databases">
        <authorList>
            <person name="Yoon J.-W."/>
        </authorList>
    </citation>
    <scope>NUCLEOTIDE SEQUENCE [LARGE SCALE GENOMIC DNA]</scope>
    <source>
        <strain evidence="1 2">KMU-50</strain>
    </source>
</reference>
<evidence type="ECO:0000313" key="2">
    <source>
        <dbReference type="Proteomes" id="UP001528040"/>
    </source>
</evidence>
<evidence type="ECO:0000313" key="1">
    <source>
        <dbReference type="EMBL" id="MDA5093226.1"/>
    </source>
</evidence>
<proteinExistence type="predicted"/>
<accession>A0ABT4VY84</accession>
<dbReference type="Proteomes" id="UP001528040">
    <property type="component" value="Unassembled WGS sequence"/>
</dbReference>
<comment type="caution">
    <text evidence="1">The sequence shown here is derived from an EMBL/GenBank/DDBJ whole genome shotgun (WGS) entry which is preliminary data.</text>
</comment>
<dbReference type="RefSeq" id="WP_271052914.1">
    <property type="nucleotide sequence ID" value="NZ_JAQIIO010000002.1"/>
</dbReference>
<gene>
    <name evidence="1" type="ORF">O2N63_03915</name>
</gene>
<dbReference type="EMBL" id="JAQIIO010000002">
    <property type="protein sequence ID" value="MDA5093226.1"/>
    <property type="molecule type" value="Genomic_DNA"/>
</dbReference>
<keyword evidence="2" id="KW-1185">Reference proteome</keyword>
<organism evidence="1 2">
    <name type="scientific">Aliiroseovarius salicola</name>
    <dbReference type="NCBI Taxonomy" id="3009082"/>
    <lineage>
        <taxon>Bacteria</taxon>
        <taxon>Pseudomonadati</taxon>
        <taxon>Pseudomonadota</taxon>
        <taxon>Alphaproteobacteria</taxon>
        <taxon>Rhodobacterales</taxon>
        <taxon>Paracoccaceae</taxon>
        <taxon>Aliiroseovarius</taxon>
    </lineage>
</organism>